<feature type="site" description="Discriminates between blocked and unblocked aminoacyl-tRNA" evidence="6">
    <location>
        <position position="9"/>
    </location>
</feature>
<dbReference type="EC" id="3.1.1.29" evidence="1 6"/>
<comment type="function">
    <text evidence="6">Hydrolyzes ribosome-free peptidyl-tRNAs (with 1 or more amino acids incorporated), which drop off the ribosome during protein synthesis, or as a result of ribosome stalling.</text>
</comment>
<name>A0A517NXH2_9BACT</name>
<dbReference type="GO" id="GO:0005737">
    <property type="term" value="C:cytoplasm"/>
    <property type="evidence" value="ECO:0007669"/>
    <property type="project" value="UniProtKB-SubCell"/>
</dbReference>
<dbReference type="InterPro" id="IPR036416">
    <property type="entry name" value="Pept_tRNA_hydro_sf"/>
</dbReference>
<dbReference type="Pfam" id="PF01195">
    <property type="entry name" value="Pept_tRNA_hydro"/>
    <property type="match status" value="1"/>
</dbReference>
<comment type="similarity">
    <text evidence="6">Belongs to the PTH family.</text>
</comment>
<dbReference type="Proteomes" id="UP000319817">
    <property type="component" value="Chromosome"/>
</dbReference>
<dbReference type="PANTHER" id="PTHR17224">
    <property type="entry name" value="PEPTIDYL-TRNA HYDROLASE"/>
    <property type="match status" value="1"/>
</dbReference>
<dbReference type="InterPro" id="IPR001328">
    <property type="entry name" value="Pept_tRNA_hydro"/>
</dbReference>
<sequence length="221" mass="23889">MKLIVGLGNPGRKYEDTRHNIGFMVAAKTAALISASPSKERFEGDFAEGSSGGEKLLILCPHTFMNASGQSVRKAFDFYKMQTEDVLIICDDLNLDTGRLRLRARGSAGGQNGLKDIIRHLDGEGFPRLRVGIGRPPDGWTVTDYVLGKFPKSDHELIESSATRAAYAAIDWATKGIGPAMNQYNALAESGSNKQQKKKKNGKSQIAAADPTDAASTERSD</sequence>
<feature type="binding site" evidence="6">
    <location>
        <position position="14"/>
    </location>
    <ligand>
        <name>tRNA</name>
        <dbReference type="ChEBI" id="CHEBI:17843"/>
    </ligand>
</feature>
<dbReference type="FunFam" id="3.40.50.1470:FF:000001">
    <property type="entry name" value="Peptidyl-tRNA hydrolase"/>
    <property type="match status" value="1"/>
</dbReference>
<evidence type="ECO:0000256" key="1">
    <source>
        <dbReference type="ARBA" id="ARBA00013260"/>
    </source>
</evidence>
<comment type="function">
    <text evidence="6">Catalyzes the release of premature peptidyl moieties from peptidyl-tRNA molecules trapped in stalled 50S ribosomal subunits, and thus maintains levels of free tRNAs and 50S ribosomes.</text>
</comment>
<evidence type="ECO:0000256" key="2">
    <source>
        <dbReference type="ARBA" id="ARBA00022555"/>
    </source>
</evidence>
<keyword evidence="6" id="KW-0963">Cytoplasm</keyword>
<dbReference type="EMBL" id="CP036526">
    <property type="protein sequence ID" value="QDT11843.1"/>
    <property type="molecule type" value="Genomic_DNA"/>
</dbReference>
<dbReference type="GO" id="GO:0004045">
    <property type="term" value="F:peptidyl-tRNA hydrolase activity"/>
    <property type="evidence" value="ECO:0007669"/>
    <property type="project" value="UniProtKB-UniRule"/>
</dbReference>
<feature type="region of interest" description="Disordered" evidence="7">
    <location>
        <begin position="188"/>
        <end position="221"/>
    </location>
</feature>
<protein>
    <recommendedName>
        <fullName evidence="5 6">Peptidyl-tRNA hydrolase</fullName>
        <shortName evidence="6">Pth</shortName>
        <ecNumber evidence="1 6">3.1.1.29</ecNumber>
    </recommendedName>
</protein>
<evidence type="ECO:0000256" key="6">
    <source>
        <dbReference type="HAMAP-Rule" id="MF_00083"/>
    </source>
</evidence>
<keyword evidence="4 6" id="KW-0694">RNA-binding</keyword>
<dbReference type="GO" id="GO:0072344">
    <property type="term" value="P:rescue of stalled ribosome"/>
    <property type="evidence" value="ECO:0007669"/>
    <property type="project" value="UniProtKB-UniRule"/>
</dbReference>
<dbReference type="Gene3D" id="3.40.50.1470">
    <property type="entry name" value="Peptidyl-tRNA hydrolase"/>
    <property type="match status" value="1"/>
</dbReference>
<dbReference type="GO" id="GO:0000049">
    <property type="term" value="F:tRNA binding"/>
    <property type="evidence" value="ECO:0007669"/>
    <property type="project" value="UniProtKB-UniRule"/>
</dbReference>
<evidence type="ECO:0000256" key="4">
    <source>
        <dbReference type="ARBA" id="ARBA00022884"/>
    </source>
</evidence>
<proteinExistence type="inferred from homology"/>
<feature type="binding site" evidence="6">
    <location>
        <position position="66"/>
    </location>
    <ligand>
        <name>tRNA</name>
        <dbReference type="ChEBI" id="CHEBI:17843"/>
    </ligand>
</feature>
<gene>
    <name evidence="6 8" type="primary">pth</name>
    <name evidence="8" type="ORF">K239x_38450</name>
</gene>
<dbReference type="HAMAP" id="MF_00083">
    <property type="entry name" value="Pept_tRNA_hydro_bact"/>
    <property type="match status" value="1"/>
</dbReference>
<dbReference type="AlphaFoldDB" id="A0A517NXH2"/>
<organism evidence="8 9">
    <name type="scientific">Stieleria marina</name>
    <dbReference type="NCBI Taxonomy" id="1930275"/>
    <lineage>
        <taxon>Bacteria</taxon>
        <taxon>Pseudomonadati</taxon>
        <taxon>Planctomycetota</taxon>
        <taxon>Planctomycetia</taxon>
        <taxon>Pirellulales</taxon>
        <taxon>Pirellulaceae</taxon>
        <taxon>Stieleria</taxon>
    </lineage>
</organism>
<reference evidence="8 9" key="1">
    <citation type="submission" date="2019-02" db="EMBL/GenBank/DDBJ databases">
        <title>Deep-cultivation of Planctomycetes and their phenomic and genomic characterization uncovers novel biology.</title>
        <authorList>
            <person name="Wiegand S."/>
            <person name="Jogler M."/>
            <person name="Boedeker C."/>
            <person name="Pinto D."/>
            <person name="Vollmers J."/>
            <person name="Rivas-Marin E."/>
            <person name="Kohn T."/>
            <person name="Peeters S.H."/>
            <person name="Heuer A."/>
            <person name="Rast P."/>
            <person name="Oberbeckmann S."/>
            <person name="Bunk B."/>
            <person name="Jeske O."/>
            <person name="Meyerdierks A."/>
            <person name="Storesund J.E."/>
            <person name="Kallscheuer N."/>
            <person name="Luecker S."/>
            <person name="Lage O.M."/>
            <person name="Pohl T."/>
            <person name="Merkel B.J."/>
            <person name="Hornburger P."/>
            <person name="Mueller R.-W."/>
            <person name="Bruemmer F."/>
            <person name="Labrenz M."/>
            <person name="Spormann A.M."/>
            <person name="Op den Camp H."/>
            <person name="Overmann J."/>
            <person name="Amann R."/>
            <person name="Jetten M.S.M."/>
            <person name="Mascher T."/>
            <person name="Medema M.H."/>
            <person name="Devos D.P."/>
            <person name="Kaster A.-K."/>
            <person name="Ovreas L."/>
            <person name="Rohde M."/>
            <person name="Galperin M.Y."/>
            <person name="Jogler C."/>
        </authorList>
    </citation>
    <scope>NUCLEOTIDE SEQUENCE [LARGE SCALE GENOMIC DNA]</scope>
    <source>
        <strain evidence="8 9">K23_9</strain>
    </source>
</reference>
<dbReference type="GO" id="GO:0006515">
    <property type="term" value="P:protein quality control for misfolded or incompletely synthesized proteins"/>
    <property type="evidence" value="ECO:0007669"/>
    <property type="project" value="UniProtKB-UniRule"/>
</dbReference>
<comment type="subcellular location">
    <subcellularLocation>
        <location evidence="6">Cytoplasm</location>
    </subcellularLocation>
</comment>
<evidence type="ECO:0000313" key="9">
    <source>
        <dbReference type="Proteomes" id="UP000319817"/>
    </source>
</evidence>
<evidence type="ECO:0000313" key="8">
    <source>
        <dbReference type="EMBL" id="QDT11843.1"/>
    </source>
</evidence>
<evidence type="ECO:0000256" key="3">
    <source>
        <dbReference type="ARBA" id="ARBA00022801"/>
    </source>
</evidence>
<keyword evidence="9" id="KW-1185">Reference proteome</keyword>
<dbReference type="SUPFAM" id="SSF53178">
    <property type="entry name" value="Peptidyl-tRNA hydrolase-like"/>
    <property type="match status" value="1"/>
</dbReference>
<evidence type="ECO:0000256" key="5">
    <source>
        <dbReference type="ARBA" id="ARBA00050038"/>
    </source>
</evidence>
<comment type="subunit">
    <text evidence="6">Monomer.</text>
</comment>
<feature type="site" description="Stabilizes the basic form of H active site to accept a proton" evidence="6">
    <location>
        <position position="91"/>
    </location>
</feature>
<feature type="binding site" evidence="6">
    <location>
        <position position="64"/>
    </location>
    <ligand>
        <name>tRNA</name>
        <dbReference type="ChEBI" id="CHEBI:17843"/>
    </ligand>
</feature>
<dbReference type="CDD" id="cd00462">
    <property type="entry name" value="PTH"/>
    <property type="match status" value="1"/>
</dbReference>
<keyword evidence="2 6" id="KW-0820">tRNA-binding</keyword>
<keyword evidence="3 6" id="KW-0378">Hydrolase</keyword>
<dbReference type="OrthoDB" id="9800507at2"/>
<accession>A0A517NXH2</accession>
<comment type="catalytic activity">
    <reaction evidence="6">
        <text>an N-acyl-L-alpha-aminoacyl-tRNA + H2O = an N-acyl-L-amino acid + a tRNA + H(+)</text>
        <dbReference type="Rhea" id="RHEA:54448"/>
        <dbReference type="Rhea" id="RHEA-COMP:10123"/>
        <dbReference type="Rhea" id="RHEA-COMP:13883"/>
        <dbReference type="ChEBI" id="CHEBI:15377"/>
        <dbReference type="ChEBI" id="CHEBI:15378"/>
        <dbReference type="ChEBI" id="CHEBI:59874"/>
        <dbReference type="ChEBI" id="CHEBI:78442"/>
        <dbReference type="ChEBI" id="CHEBI:138191"/>
        <dbReference type="EC" id="3.1.1.29"/>
    </reaction>
</comment>
<dbReference type="PANTHER" id="PTHR17224:SF1">
    <property type="entry name" value="PEPTIDYL-TRNA HYDROLASE"/>
    <property type="match status" value="1"/>
</dbReference>
<dbReference type="NCBIfam" id="TIGR00447">
    <property type="entry name" value="pth"/>
    <property type="match status" value="1"/>
</dbReference>
<dbReference type="RefSeq" id="WP_145419610.1">
    <property type="nucleotide sequence ID" value="NZ_CP036526.1"/>
</dbReference>
<evidence type="ECO:0000256" key="7">
    <source>
        <dbReference type="SAM" id="MobiDB-lite"/>
    </source>
</evidence>
<feature type="active site" description="Proton acceptor" evidence="6">
    <location>
        <position position="19"/>
    </location>
</feature>
<feature type="binding site" evidence="6">
    <location>
        <position position="112"/>
    </location>
    <ligand>
        <name>tRNA</name>
        <dbReference type="ChEBI" id="CHEBI:17843"/>
    </ligand>
</feature>